<comment type="caution">
    <text evidence="2">The sequence shown here is derived from an EMBL/GenBank/DDBJ whole genome shotgun (WGS) entry which is preliminary data.</text>
</comment>
<dbReference type="NCBIfam" id="TIGR02867">
    <property type="entry name" value="spore_II_P"/>
    <property type="match status" value="1"/>
</dbReference>
<evidence type="ECO:0000256" key="1">
    <source>
        <dbReference type="SAM" id="Phobius"/>
    </source>
</evidence>
<dbReference type="Pfam" id="PF07454">
    <property type="entry name" value="SpoIIP"/>
    <property type="match status" value="1"/>
</dbReference>
<organism evidence="2 3">
    <name type="scientific">Rossellomorea vietnamensis</name>
    <dbReference type="NCBI Taxonomy" id="218284"/>
    <lineage>
        <taxon>Bacteria</taxon>
        <taxon>Bacillati</taxon>
        <taxon>Bacillota</taxon>
        <taxon>Bacilli</taxon>
        <taxon>Bacillales</taxon>
        <taxon>Bacillaceae</taxon>
        <taxon>Rossellomorea</taxon>
    </lineage>
</organism>
<keyword evidence="1" id="KW-0472">Membrane</keyword>
<reference evidence="2 3" key="1">
    <citation type="submission" date="2019-08" db="EMBL/GenBank/DDBJ databases">
        <title>Bacillus genomes from the desert of Cuatro Cienegas, Coahuila.</title>
        <authorList>
            <person name="Olmedo-Alvarez G."/>
        </authorList>
    </citation>
    <scope>NUCLEOTIDE SEQUENCE [LARGE SCALE GENOMIC DNA]</scope>
    <source>
        <strain evidence="2 3">CH34_1T</strain>
    </source>
</reference>
<keyword evidence="1" id="KW-1133">Transmembrane helix</keyword>
<evidence type="ECO:0008006" key="4">
    <source>
        <dbReference type="Google" id="ProtNLM"/>
    </source>
</evidence>
<feature type="transmembrane region" description="Helical" evidence="1">
    <location>
        <begin position="57"/>
        <end position="79"/>
    </location>
</feature>
<dbReference type="InterPro" id="IPR010897">
    <property type="entry name" value="Spore_II_P"/>
</dbReference>
<dbReference type="EMBL" id="VTEI01000001">
    <property type="protein sequence ID" value="TYS19748.1"/>
    <property type="molecule type" value="Genomic_DNA"/>
</dbReference>
<keyword evidence="1" id="KW-0812">Transmembrane</keyword>
<dbReference type="Proteomes" id="UP000322267">
    <property type="component" value="Unassembled WGS sequence"/>
</dbReference>
<name>A0A5D4P1R0_9BACI</name>
<proteinExistence type="predicted"/>
<dbReference type="OrthoDB" id="1633470at2"/>
<dbReference type="AlphaFoldDB" id="A0A5D4P1R0"/>
<evidence type="ECO:0000313" key="2">
    <source>
        <dbReference type="EMBL" id="TYS19748.1"/>
    </source>
</evidence>
<evidence type="ECO:0000313" key="3">
    <source>
        <dbReference type="Proteomes" id="UP000322267"/>
    </source>
</evidence>
<sequence>MTLNYLSLRRYLKMHKEQDLLCQLKYAKELLPAEEFSQKTLSMLIDEEEKHYRKKKVIRFSSISFAVLASAVMLLWISFGDLASTSHSLTEKMHLGTPAENNKIEFFVYHTHSQESFIPEIGVKSIDKAHSNEVNISMVGDHLSKALTERGVEVLHEKHDFIAELKEKNLNYEKSYELSRAYVSEAVEQNEESLAMVLDIHRDSQPRKVTTLEYEGEHYGKVAFFVSSNIDNIDEVIKFTEAVNARMEEKVPGLSRGVFIKNIGSKQSTYNQDLFNRSLSINIGGAENTLEEEYRTADLLAEVLSEIHWEN</sequence>
<protein>
    <recommendedName>
        <fullName evidence="4">Stage II sporulation protein P</fullName>
    </recommendedName>
</protein>
<gene>
    <name evidence="2" type="ORF">FZC78_01585</name>
</gene>
<accession>A0A5D4P1R0</accession>